<evidence type="ECO:0000256" key="2">
    <source>
        <dbReference type="SAM" id="SignalP"/>
    </source>
</evidence>
<reference evidence="3 4" key="1">
    <citation type="submission" date="2019-06" db="EMBL/GenBank/DDBJ databases">
        <title>Whole genome shotgun sequence of Vibrio inusitatus NBRC 102082.</title>
        <authorList>
            <person name="Hosoyama A."/>
            <person name="Uohara A."/>
            <person name="Ohji S."/>
            <person name="Ichikawa N."/>
        </authorList>
    </citation>
    <scope>NUCLEOTIDE SEQUENCE [LARGE SCALE GENOMIC DNA]</scope>
    <source>
        <strain evidence="3 4">NBRC 102082</strain>
    </source>
</reference>
<evidence type="ECO:0000256" key="1">
    <source>
        <dbReference type="SAM" id="MobiDB-lite"/>
    </source>
</evidence>
<name>A0A4Y3HXG0_9VIBR</name>
<accession>A0A4Y3HXG0</accession>
<keyword evidence="4" id="KW-1185">Reference proteome</keyword>
<protein>
    <submittedName>
        <fullName evidence="3">Lipoprotein</fullName>
    </submittedName>
</protein>
<dbReference type="OrthoDB" id="7594018at2"/>
<dbReference type="RefSeq" id="WP_141346279.1">
    <property type="nucleotide sequence ID" value="NZ_BJLF01000013.1"/>
</dbReference>
<evidence type="ECO:0000313" key="3">
    <source>
        <dbReference type="EMBL" id="GEA51806.1"/>
    </source>
</evidence>
<sequence>MRKLSTSLIILFAGLNTTSVLADTSSRSEDETNNHSDSNKDIYDNENKHVDDPTRVVTKLGVAGDYNFESDKFGYSISGSIGLSEAQKINLRYHPDSEEWTLGGSWLFEFGIVNFNFGKSEYEDGSNFNNYSVGTFVPLSVFDIEPAGWQIFPMAGFNYTDGERPLNEGEPDFDPSNPYVLHPSDSTGGYLGYFSLKPVTEEFTVITFAGASVGSDDYFGYWLGAGVGYKFTKKDSINLLGIATDNDYGAEQKVILAYSHTFSD</sequence>
<feature type="region of interest" description="Disordered" evidence="1">
    <location>
        <begin position="23"/>
        <end position="48"/>
    </location>
</feature>
<keyword evidence="3" id="KW-0449">Lipoprotein</keyword>
<gene>
    <name evidence="3" type="ORF">VIN01S_26100</name>
</gene>
<feature type="signal peptide" evidence="2">
    <location>
        <begin position="1"/>
        <end position="22"/>
    </location>
</feature>
<proteinExistence type="predicted"/>
<dbReference type="AlphaFoldDB" id="A0A4Y3HXG0"/>
<comment type="caution">
    <text evidence="3">The sequence shown here is derived from an EMBL/GenBank/DDBJ whole genome shotgun (WGS) entry which is preliminary data.</text>
</comment>
<feature type="chain" id="PRO_5021213788" evidence="2">
    <location>
        <begin position="23"/>
        <end position="264"/>
    </location>
</feature>
<dbReference type="EMBL" id="BJLF01000013">
    <property type="protein sequence ID" value="GEA51806.1"/>
    <property type="molecule type" value="Genomic_DNA"/>
</dbReference>
<evidence type="ECO:0000313" key="4">
    <source>
        <dbReference type="Proteomes" id="UP000318717"/>
    </source>
</evidence>
<dbReference type="Proteomes" id="UP000318717">
    <property type="component" value="Unassembled WGS sequence"/>
</dbReference>
<feature type="compositionally biased region" description="Basic and acidic residues" evidence="1">
    <location>
        <begin position="26"/>
        <end position="48"/>
    </location>
</feature>
<organism evidence="3 4">
    <name type="scientific">Vibrio inusitatus NBRC 102082</name>
    <dbReference type="NCBI Taxonomy" id="1219070"/>
    <lineage>
        <taxon>Bacteria</taxon>
        <taxon>Pseudomonadati</taxon>
        <taxon>Pseudomonadota</taxon>
        <taxon>Gammaproteobacteria</taxon>
        <taxon>Vibrionales</taxon>
        <taxon>Vibrionaceae</taxon>
        <taxon>Vibrio</taxon>
    </lineage>
</organism>
<keyword evidence="2" id="KW-0732">Signal</keyword>